<evidence type="ECO:0000313" key="2">
    <source>
        <dbReference type="Proteomes" id="UP000293547"/>
    </source>
</evidence>
<comment type="caution">
    <text evidence="1">The sequence shown here is derived from an EMBL/GenBank/DDBJ whole genome shotgun (WGS) entry which is preliminary data.</text>
</comment>
<organism evidence="1 2">
    <name type="scientific">Alternaria gaisen</name>
    <dbReference type="NCBI Taxonomy" id="167740"/>
    <lineage>
        <taxon>Eukaryota</taxon>
        <taxon>Fungi</taxon>
        <taxon>Dikarya</taxon>
        <taxon>Ascomycota</taxon>
        <taxon>Pezizomycotina</taxon>
        <taxon>Dothideomycetes</taxon>
        <taxon>Pleosporomycetidae</taxon>
        <taxon>Pleosporales</taxon>
        <taxon>Pleosporineae</taxon>
        <taxon>Pleosporaceae</taxon>
        <taxon>Alternaria</taxon>
        <taxon>Alternaria sect. Alternaria</taxon>
    </lineage>
</organism>
<dbReference type="EMBL" id="PDWZ02000001">
    <property type="protein sequence ID" value="KAB2110456.1"/>
    <property type="molecule type" value="Genomic_DNA"/>
</dbReference>
<proteinExistence type="predicted"/>
<evidence type="ECO:0000313" key="1">
    <source>
        <dbReference type="EMBL" id="KAB2110456.1"/>
    </source>
</evidence>
<dbReference type="Proteomes" id="UP000293547">
    <property type="component" value="Unassembled WGS sequence"/>
</dbReference>
<protein>
    <submittedName>
        <fullName evidence="1">Uncharacterized protein</fullName>
    </submittedName>
</protein>
<keyword evidence="2" id="KW-1185">Reference proteome</keyword>
<sequence length="276" mass="30492">MPSEVENINYLYLVLTNDGNPTIDWDAVSSALDLKKGAVTKRWSRLKQAMERNEVPGGTTYQFLWLCIKHHTRVQPPNWNDIAAKANTTAGAASKRYSRMKKAFEENDTAPCPSPVKGTPKSTVKKSRKTATSSGDDVDVAQTTPTPKRKRASPKKKVASAEDEAKFSSDPENEDDQEELLESKPKRAKVGKTNSIVAPKPKSKSIVKEEETSKASVTSLSDAQEDSTPQDEAGEIDHDTSSIHERKLPYSLVPQRLYQRVENPLAEPVDSIDPSD</sequence>
<accession>A0ACB6G1I4</accession>
<reference evidence="1 2" key="1">
    <citation type="journal article" date="2019" name="bioRxiv">
        <title>Genomics, evolutionary history and diagnostics of the Alternaria alternata species group including apple and Asian pear pathotypes.</title>
        <authorList>
            <person name="Armitage A.D."/>
            <person name="Cockerton H.M."/>
            <person name="Sreenivasaprasad S."/>
            <person name="Woodhall J.W."/>
            <person name="Lane C.R."/>
            <person name="Harrison R.J."/>
            <person name="Clarkson J.P."/>
        </authorList>
    </citation>
    <scope>NUCLEOTIDE SEQUENCE [LARGE SCALE GENOMIC DNA]</scope>
    <source>
        <strain evidence="1 2">FERA 650</strain>
    </source>
</reference>
<name>A0ACB6G1I4_9PLEO</name>
<gene>
    <name evidence="1" type="ORF">AG0111_0g160</name>
</gene>